<dbReference type="PANTHER" id="PTHR43791:SF46">
    <property type="entry name" value="MAJOR FACILITATOR SUPERFAMILY (MFS) PROFILE DOMAIN-CONTAINING PROTEIN-RELATED"/>
    <property type="match status" value="1"/>
</dbReference>
<dbReference type="Proteomes" id="UP000305948">
    <property type="component" value="Unassembled WGS sequence"/>
</dbReference>
<dbReference type="PANTHER" id="PTHR43791">
    <property type="entry name" value="PERMEASE-RELATED"/>
    <property type="match status" value="1"/>
</dbReference>
<sequence length="497" mass="55421">MSSTTPPTTSLNTAALVWKIDLHLVPVLCVLYLMAFLDRVNISNAALYGLQTDLHLSSLQYNTALVIFFVPYILAEIPSNILLKRLNPNVWLSLCMALFGLTSLCQGLVKGYGGLLATRFFLGLFEAGMFPGCFYLLAMWYRREESMKRYTFFFCSTTLAGAFGGLLASAIGQMDGVRGWRGWRWVFVIEGAATIAIAAVLFFLIPNFPETAKFLTPEEREVVRARLAEDVGESQYEDAEDDDAESDTKGLKSNSRRRKIRDVLSVFKDYKIFLGGFMYFGLIVPAYGYAYFAPTIIKNLGYTSIQAQLHSVPPWATAFFFAMLTAALSDRLQHRWLFSVFTALLALAGFAILIAVHGNVHAEYAALFLITCGAYTSMPLLVCWFNTNLAGHLRRSVGSAWQVGFGNIGGIIASYSFPSSDGPRYTRGYSISLAFVCLSILSSTAYCIGITMENRRRDRIQREEREGSVEKGEKGSMGSERRQRGEGDLDVAYRYLR</sequence>
<evidence type="ECO:0000259" key="8">
    <source>
        <dbReference type="PROSITE" id="PS50850"/>
    </source>
</evidence>
<dbReference type="Gene3D" id="1.20.1250.20">
    <property type="entry name" value="MFS general substrate transporter like domains"/>
    <property type="match status" value="2"/>
</dbReference>
<feature type="transmembrane region" description="Helical" evidence="7">
    <location>
        <begin position="183"/>
        <end position="205"/>
    </location>
</feature>
<organism evidence="9 10">
    <name type="scientific">Heliocybe sulcata</name>
    <dbReference type="NCBI Taxonomy" id="5364"/>
    <lineage>
        <taxon>Eukaryota</taxon>
        <taxon>Fungi</taxon>
        <taxon>Dikarya</taxon>
        <taxon>Basidiomycota</taxon>
        <taxon>Agaricomycotina</taxon>
        <taxon>Agaricomycetes</taxon>
        <taxon>Gloeophyllales</taxon>
        <taxon>Gloeophyllaceae</taxon>
        <taxon>Heliocybe</taxon>
    </lineage>
</organism>
<feature type="transmembrane region" description="Helical" evidence="7">
    <location>
        <begin position="364"/>
        <end position="385"/>
    </location>
</feature>
<evidence type="ECO:0000256" key="5">
    <source>
        <dbReference type="ARBA" id="ARBA00023136"/>
    </source>
</evidence>
<feature type="transmembrane region" description="Helical" evidence="7">
    <location>
        <begin position="312"/>
        <end position="329"/>
    </location>
</feature>
<name>A0A5C3MIY6_9AGAM</name>
<dbReference type="SUPFAM" id="SSF103473">
    <property type="entry name" value="MFS general substrate transporter"/>
    <property type="match status" value="1"/>
</dbReference>
<feature type="transmembrane region" description="Helical" evidence="7">
    <location>
        <begin position="150"/>
        <end position="171"/>
    </location>
</feature>
<reference evidence="9 10" key="1">
    <citation type="journal article" date="2019" name="Nat. Ecol. Evol.">
        <title>Megaphylogeny resolves global patterns of mushroom evolution.</title>
        <authorList>
            <person name="Varga T."/>
            <person name="Krizsan K."/>
            <person name="Foldi C."/>
            <person name="Dima B."/>
            <person name="Sanchez-Garcia M."/>
            <person name="Sanchez-Ramirez S."/>
            <person name="Szollosi G.J."/>
            <person name="Szarkandi J.G."/>
            <person name="Papp V."/>
            <person name="Albert L."/>
            <person name="Andreopoulos W."/>
            <person name="Angelini C."/>
            <person name="Antonin V."/>
            <person name="Barry K.W."/>
            <person name="Bougher N.L."/>
            <person name="Buchanan P."/>
            <person name="Buyck B."/>
            <person name="Bense V."/>
            <person name="Catcheside P."/>
            <person name="Chovatia M."/>
            <person name="Cooper J."/>
            <person name="Damon W."/>
            <person name="Desjardin D."/>
            <person name="Finy P."/>
            <person name="Geml J."/>
            <person name="Haridas S."/>
            <person name="Hughes K."/>
            <person name="Justo A."/>
            <person name="Karasinski D."/>
            <person name="Kautmanova I."/>
            <person name="Kiss B."/>
            <person name="Kocsube S."/>
            <person name="Kotiranta H."/>
            <person name="LaButti K.M."/>
            <person name="Lechner B.E."/>
            <person name="Liimatainen K."/>
            <person name="Lipzen A."/>
            <person name="Lukacs Z."/>
            <person name="Mihaltcheva S."/>
            <person name="Morgado L.N."/>
            <person name="Niskanen T."/>
            <person name="Noordeloos M.E."/>
            <person name="Ohm R.A."/>
            <person name="Ortiz-Santana B."/>
            <person name="Ovrebo C."/>
            <person name="Racz N."/>
            <person name="Riley R."/>
            <person name="Savchenko A."/>
            <person name="Shiryaev A."/>
            <person name="Soop K."/>
            <person name="Spirin V."/>
            <person name="Szebenyi C."/>
            <person name="Tomsovsky M."/>
            <person name="Tulloss R.E."/>
            <person name="Uehling J."/>
            <person name="Grigoriev I.V."/>
            <person name="Vagvolgyi C."/>
            <person name="Papp T."/>
            <person name="Martin F.M."/>
            <person name="Miettinen O."/>
            <person name="Hibbett D.S."/>
            <person name="Nagy L.G."/>
        </authorList>
    </citation>
    <scope>NUCLEOTIDE SEQUENCE [LARGE SCALE GENOMIC DNA]</scope>
    <source>
        <strain evidence="9 10">OMC1185</strain>
    </source>
</reference>
<evidence type="ECO:0000313" key="10">
    <source>
        <dbReference type="Proteomes" id="UP000305948"/>
    </source>
</evidence>
<dbReference type="GO" id="GO:0005886">
    <property type="term" value="C:plasma membrane"/>
    <property type="evidence" value="ECO:0007669"/>
    <property type="project" value="TreeGrafter"/>
</dbReference>
<keyword evidence="4 7" id="KW-1133">Transmembrane helix</keyword>
<keyword evidence="2" id="KW-0813">Transport</keyword>
<accession>A0A5C3MIY6</accession>
<dbReference type="FunFam" id="1.20.1250.20:FF:000068">
    <property type="entry name" value="MFS general substrate transporter"/>
    <property type="match status" value="1"/>
</dbReference>
<feature type="region of interest" description="Disordered" evidence="6">
    <location>
        <begin position="459"/>
        <end position="497"/>
    </location>
</feature>
<dbReference type="InterPro" id="IPR020846">
    <property type="entry name" value="MFS_dom"/>
</dbReference>
<keyword evidence="5 7" id="KW-0472">Membrane</keyword>
<proteinExistence type="predicted"/>
<feature type="transmembrane region" description="Helical" evidence="7">
    <location>
        <begin position="115"/>
        <end position="138"/>
    </location>
</feature>
<gene>
    <name evidence="9" type="ORF">OE88DRAFT_1669492</name>
</gene>
<keyword evidence="10" id="KW-1185">Reference proteome</keyword>
<evidence type="ECO:0000256" key="1">
    <source>
        <dbReference type="ARBA" id="ARBA00004141"/>
    </source>
</evidence>
<feature type="transmembrane region" description="Helical" evidence="7">
    <location>
        <begin position="20"/>
        <end position="37"/>
    </location>
</feature>
<dbReference type="InterPro" id="IPR011701">
    <property type="entry name" value="MFS"/>
</dbReference>
<evidence type="ECO:0000313" key="9">
    <source>
        <dbReference type="EMBL" id="TFK45294.1"/>
    </source>
</evidence>
<feature type="compositionally biased region" description="Basic and acidic residues" evidence="6">
    <location>
        <begin position="459"/>
        <end position="487"/>
    </location>
</feature>
<dbReference type="OrthoDB" id="2985014at2759"/>
<dbReference type="AlphaFoldDB" id="A0A5C3MIY6"/>
<dbReference type="PROSITE" id="PS50850">
    <property type="entry name" value="MFS"/>
    <property type="match status" value="1"/>
</dbReference>
<evidence type="ECO:0000256" key="4">
    <source>
        <dbReference type="ARBA" id="ARBA00022989"/>
    </source>
</evidence>
<dbReference type="CDD" id="cd17327">
    <property type="entry name" value="MFS_FEN2_like"/>
    <property type="match status" value="1"/>
</dbReference>
<feature type="transmembrane region" description="Helical" evidence="7">
    <location>
        <begin position="57"/>
        <end position="77"/>
    </location>
</feature>
<feature type="transmembrane region" description="Helical" evidence="7">
    <location>
        <begin position="397"/>
        <end position="417"/>
    </location>
</feature>
<dbReference type="GO" id="GO:0022857">
    <property type="term" value="F:transmembrane transporter activity"/>
    <property type="evidence" value="ECO:0007669"/>
    <property type="project" value="InterPro"/>
</dbReference>
<keyword evidence="3 7" id="KW-0812">Transmembrane</keyword>
<dbReference type="InterPro" id="IPR036259">
    <property type="entry name" value="MFS_trans_sf"/>
</dbReference>
<evidence type="ECO:0000256" key="2">
    <source>
        <dbReference type="ARBA" id="ARBA00022448"/>
    </source>
</evidence>
<feature type="transmembrane region" description="Helical" evidence="7">
    <location>
        <begin position="272"/>
        <end position="292"/>
    </location>
</feature>
<dbReference type="Pfam" id="PF07690">
    <property type="entry name" value="MFS_1"/>
    <property type="match status" value="1"/>
</dbReference>
<protein>
    <submittedName>
        <fullName evidence="9">MFS transporter</fullName>
    </submittedName>
</protein>
<feature type="transmembrane region" description="Helical" evidence="7">
    <location>
        <begin position="336"/>
        <end position="358"/>
    </location>
</feature>
<comment type="subcellular location">
    <subcellularLocation>
        <location evidence="1">Membrane</location>
        <topology evidence="1">Multi-pass membrane protein</topology>
    </subcellularLocation>
</comment>
<evidence type="ECO:0000256" key="6">
    <source>
        <dbReference type="SAM" id="MobiDB-lite"/>
    </source>
</evidence>
<dbReference type="EMBL" id="ML213548">
    <property type="protein sequence ID" value="TFK45294.1"/>
    <property type="molecule type" value="Genomic_DNA"/>
</dbReference>
<feature type="transmembrane region" description="Helical" evidence="7">
    <location>
        <begin position="429"/>
        <end position="452"/>
    </location>
</feature>
<evidence type="ECO:0000256" key="3">
    <source>
        <dbReference type="ARBA" id="ARBA00022692"/>
    </source>
</evidence>
<feature type="transmembrane region" description="Helical" evidence="7">
    <location>
        <begin position="89"/>
        <end position="109"/>
    </location>
</feature>
<evidence type="ECO:0000256" key="7">
    <source>
        <dbReference type="SAM" id="Phobius"/>
    </source>
</evidence>
<feature type="domain" description="Major facilitator superfamily (MFS) profile" evidence="8">
    <location>
        <begin position="24"/>
        <end position="457"/>
    </location>
</feature>
<dbReference type="FunFam" id="1.20.1250.20:FF:000034">
    <property type="entry name" value="MFS general substrate transporter"/>
    <property type="match status" value="1"/>
</dbReference>